<name>A0ABU2ABH4_9BURK</name>
<reference evidence="1 2" key="1">
    <citation type="submission" date="2023-07" db="EMBL/GenBank/DDBJ databases">
        <title>Sorghum-associated microbial communities from plants grown in Nebraska, USA.</title>
        <authorList>
            <person name="Schachtman D."/>
        </authorList>
    </citation>
    <scope>NUCLEOTIDE SEQUENCE [LARGE SCALE GENOMIC DNA]</scope>
    <source>
        <strain evidence="1 2">BE316</strain>
    </source>
</reference>
<organism evidence="1 2">
    <name type="scientific">Roseateles asaccharophilus</name>
    <dbReference type="NCBI Taxonomy" id="582607"/>
    <lineage>
        <taxon>Bacteria</taxon>
        <taxon>Pseudomonadati</taxon>
        <taxon>Pseudomonadota</taxon>
        <taxon>Betaproteobacteria</taxon>
        <taxon>Burkholderiales</taxon>
        <taxon>Sphaerotilaceae</taxon>
        <taxon>Roseateles</taxon>
    </lineage>
</organism>
<evidence type="ECO:0000313" key="1">
    <source>
        <dbReference type="EMBL" id="MDR7333943.1"/>
    </source>
</evidence>
<protein>
    <submittedName>
        <fullName evidence="1">Uncharacterized protein</fullName>
    </submittedName>
</protein>
<gene>
    <name evidence="1" type="ORF">J2X21_003095</name>
</gene>
<accession>A0ABU2ABH4</accession>
<sequence length="563" mass="61473">MPGLIAVAHRLDLPSAALLVEQQQARVLLVDPLNHARVLHHPLPEPEVYTRVDPAATRAAAIDAQARALALSRALAPLLQRLAPGADVVPWSAHRFQQFFWTALGYRAVWQQATAELRPEHWHVLLPRQPHRYGAHSFVPGLMLVEQLRARGLPHTAYSFDVPTLEGSQLPDLRQLPGDVELLCHLPTCFHDAEYFRQELLASGLRCGVLSAEVYDVALEGLPASGLVDSAVVRGLLPPAALALLDELAAPVCALLRAHLQPLLLNANFLETQVQALWQALQAQGLLCLWLEQHFAGRLPRRLLLSNHDSTVHGALLSFAARHRLPVTMVPHSKVFNQPVFNSDGLQVQCLHHGLQDGPCVDLGGRALLAQRLAFPGAWQQEEVTAPRLATVGVVLNGLSANGVSLLNFEDYAAGLRQLAEGCRALGLALRWRIRMAETPALLLAERLGVPADDLFAGAQGSLLDFGRGCDLVIGYDAPTSGLHELLGAGLAVLQAEIRPLAGDEWSIVDAGVAPRMNLVELLARLRLLAANPAYFRDFRAGQHRLVLARQEGAQPLRHWLRH</sequence>
<proteinExistence type="predicted"/>
<keyword evidence="2" id="KW-1185">Reference proteome</keyword>
<dbReference type="EMBL" id="JAVDXV010000006">
    <property type="protein sequence ID" value="MDR7333943.1"/>
    <property type="molecule type" value="Genomic_DNA"/>
</dbReference>
<dbReference type="Proteomes" id="UP001180825">
    <property type="component" value="Unassembled WGS sequence"/>
</dbReference>
<evidence type="ECO:0000313" key="2">
    <source>
        <dbReference type="Proteomes" id="UP001180825"/>
    </source>
</evidence>
<comment type="caution">
    <text evidence="1">The sequence shown here is derived from an EMBL/GenBank/DDBJ whole genome shotgun (WGS) entry which is preliminary data.</text>
</comment>